<gene>
    <name evidence="2" type="ORF">EIP91_007367</name>
</gene>
<dbReference type="AlphaFoldDB" id="A0A4R0RRT2"/>
<evidence type="ECO:0000256" key="1">
    <source>
        <dbReference type="SAM" id="MobiDB-lite"/>
    </source>
</evidence>
<feature type="compositionally biased region" description="Polar residues" evidence="1">
    <location>
        <begin position="186"/>
        <end position="225"/>
    </location>
</feature>
<feature type="compositionally biased region" description="Polar residues" evidence="1">
    <location>
        <begin position="33"/>
        <end position="44"/>
    </location>
</feature>
<feature type="compositionally biased region" description="Low complexity" evidence="1">
    <location>
        <begin position="1"/>
        <end position="10"/>
    </location>
</feature>
<organism evidence="2 3">
    <name type="scientific">Steccherinum ochraceum</name>
    <dbReference type="NCBI Taxonomy" id="92696"/>
    <lineage>
        <taxon>Eukaryota</taxon>
        <taxon>Fungi</taxon>
        <taxon>Dikarya</taxon>
        <taxon>Basidiomycota</taxon>
        <taxon>Agaricomycotina</taxon>
        <taxon>Agaricomycetes</taxon>
        <taxon>Polyporales</taxon>
        <taxon>Steccherinaceae</taxon>
        <taxon>Steccherinum</taxon>
    </lineage>
</organism>
<feature type="compositionally biased region" description="Basic and acidic residues" evidence="1">
    <location>
        <begin position="64"/>
        <end position="77"/>
    </location>
</feature>
<feature type="region of interest" description="Disordered" evidence="1">
    <location>
        <begin position="1"/>
        <end position="286"/>
    </location>
</feature>
<protein>
    <submittedName>
        <fullName evidence="2">Uncharacterized protein</fullName>
    </submittedName>
</protein>
<comment type="caution">
    <text evidence="2">The sequence shown here is derived from an EMBL/GenBank/DDBJ whole genome shotgun (WGS) entry which is preliminary data.</text>
</comment>
<dbReference type="EMBL" id="RWJN01000004">
    <property type="protein sequence ID" value="TCD71620.1"/>
    <property type="molecule type" value="Genomic_DNA"/>
</dbReference>
<feature type="compositionally biased region" description="Acidic residues" evidence="1">
    <location>
        <begin position="78"/>
        <end position="91"/>
    </location>
</feature>
<name>A0A4R0RRT2_9APHY</name>
<accession>A0A4R0RRT2</accession>
<dbReference type="Proteomes" id="UP000292702">
    <property type="component" value="Unassembled WGS sequence"/>
</dbReference>
<reference evidence="2 3" key="1">
    <citation type="submission" date="2018-11" db="EMBL/GenBank/DDBJ databases">
        <title>Genome assembly of Steccherinum ochraceum LE-BIN_3174, the white-rot fungus of the Steccherinaceae family (The Residual Polyporoid clade, Polyporales, Basidiomycota).</title>
        <authorList>
            <person name="Fedorova T.V."/>
            <person name="Glazunova O.A."/>
            <person name="Landesman E.O."/>
            <person name="Moiseenko K.V."/>
            <person name="Psurtseva N.V."/>
            <person name="Savinova O.S."/>
            <person name="Shakhova N.V."/>
            <person name="Tyazhelova T.V."/>
            <person name="Vasina D.V."/>
        </authorList>
    </citation>
    <scope>NUCLEOTIDE SEQUENCE [LARGE SCALE GENOMIC DNA]</scope>
    <source>
        <strain evidence="2 3">LE-BIN_3174</strain>
    </source>
</reference>
<dbReference type="OrthoDB" id="3358973at2759"/>
<evidence type="ECO:0000313" key="2">
    <source>
        <dbReference type="EMBL" id="TCD71620.1"/>
    </source>
</evidence>
<keyword evidence="3" id="KW-1185">Reference proteome</keyword>
<feature type="compositionally biased region" description="Basic and acidic residues" evidence="1">
    <location>
        <begin position="97"/>
        <end position="119"/>
    </location>
</feature>
<evidence type="ECO:0000313" key="3">
    <source>
        <dbReference type="Proteomes" id="UP000292702"/>
    </source>
</evidence>
<sequence>MAAAASASAPAPLPSLPSSPVEEADIGRESNAWHDQNTSSSGSTLAEGGKTASPRSKRKKSKDKGKGRSTREGRYTDDLDESLDEDAEDAVEGYPPTKDDEAESRRVEENLRRWEMAERQRRKAARVSQQSAVAAASTVGDVTRKASLLWRGTRNKRPSIDGAGSHHILQQSNDDGVPLDDLDTRLTLSPNPDQSRNPFATPNVSTTSLNTPYDSAVMTATTSDPHLSREPTLDSSKAHPPPAPLDLPQPRSPPPRTSTPHTNRPPEPIPPPAPSPMPEVEDIPPEKTRWWTDWLCGCSERGDSQAARTNPFE</sequence>
<proteinExistence type="predicted"/>
<feature type="compositionally biased region" description="Low complexity" evidence="1">
    <location>
        <begin position="126"/>
        <end position="137"/>
    </location>
</feature>
<feature type="compositionally biased region" description="Pro residues" evidence="1">
    <location>
        <begin position="239"/>
        <end position="277"/>
    </location>
</feature>